<accession>A0A6J5N5V1</accession>
<proteinExistence type="predicted"/>
<protein>
    <submittedName>
        <fullName evidence="1">Uncharacterized protein</fullName>
    </submittedName>
</protein>
<reference evidence="1" key="1">
    <citation type="submission" date="2020-04" db="EMBL/GenBank/DDBJ databases">
        <authorList>
            <person name="Chiriac C."/>
            <person name="Salcher M."/>
            <person name="Ghai R."/>
            <person name="Kavagutti S V."/>
        </authorList>
    </citation>
    <scope>NUCLEOTIDE SEQUENCE</scope>
</reference>
<sequence>MRKSQKFISMAEAVSNLEKNPKMQEVLAEIKRKREVSPARHARQFSLELMNISMELNGRCQIIGWCTQGLLDNSRSMEDRKEFLARRREEVLLVTDLQVRHDKIAAELDQAIIDEDAQKVS</sequence>
<dbReference type="EMBL" id="LR796593">
    <property type="protein sequence ID" value="CAB4153441.1"/>
    <property type="molecule type" value="Genomic_DNA"/>
</dbReference>
<evidence type="ECO:0000313" key="1">
    <source>
        <dbReference type="EMBL" id="CAB4153441.1"/>
    </source>
</evidence>
<gene>
    <name evidence="1" type="ORF">UFOVP623_42</name>
</gene>
<name>A0A6J5N5V1_9CAUD</name>
<organism evidence="1">
    <name type="scientific">uncultured Caudovirales phage</name>
    <dbReference type="NCBI Taxonomy" id="2100421"/>
    <lineage>
        <taxon>Viruses</taxon>
        <taxon>Duplodnaviria</taxon>
        <taxon>Heunggongvirae</taxon>
        <taxon>Uroviricota</taxon>
        <taxon>Caudoviricetes</taxon>
        <taxon>Peduoviridae</taxon>
        <taxon>Maltschvirus</taxon>
        <taxon>Maltschvirus maltsch</taxon>
    </lineage>
</organism>